<organism evidence="2 3">
    <name type="scientific">Corynebacterium pollutisoli</name>
    <dbReference type="NCBI Taxonomy" id="1610489"/>
    <lineage>
        <taxon>Bacteria</taxon>
        <taxon>Bacillati</taxon>
        <taxon>Actinomycetota</taxon>
        <taxon>Actinomycetes</taxon>
        <taxon>Mycobacteriales</taxon>
        <taxon>Corynebacteriaceae</taxon>
        <taxon>Corynebacterium</taxon>
    </lineage>
</organism>
<proteinExistence type="predicted"/>
<reference evidence="3" key="2">
    <citation type="submission" date="2017-04" db="EMBL/GenBank/DDBJ databases">
        <authorList>
            <person name="Varghese N."/>
            <person name="Submissions S."/>
        </authorList>
    </citation>
    <scope>NUCLEOTIDE SEQUENCE [LARGE SCALE GENOMIC DNA]</scope>
    <source>
        <strain evidence="3">VDS</strain>
    </source>
</reference>
<reference evidence="2" key="1">
    <citation type="submission" date="2017-04" db="EMBL/GenBank/DDBJ databases">
        <authorList>
            <person name="Afonso C.L."/>
            <person name="Miller P.J."/>
            <person name="Scott M.A."/>
            <person name="Spackman E."/>
            <person name="Goraichik I."/>
            <person name="Dimitrov K.M."/>
            <person name="Suarez D.L."/>
            <person name="Swayne D.E."/>
        </authorList>
    </citation>
    <scope>NUCLEOTIDE SEQUENCE [LARGE SCALE GENOMIC DNA]</scope>
    <source>
        <strain evidence="2">VDS</strain>
    </source>
</reference>
<gene>
    <name evidence="1" type="ORF">GX356_05900</name>
    <name evidence="2" type="ORF">SAMN06295981_2426</name>
</gene>
<sequence length="215" mass="23533">MTDPAEISAVVAAARSIPPENFEGFAGVWPGEISTALVDAVYSGGRDSNPQVDEFREQHPDVRDDLRALVELGDTPLLELLGTNRTVQGRRPKAEAIIEVAGKLVDAGIVHAADIADVRTAQLRDLYVPVEGLGKTTFEYFCLNLGRTGRKADRLLTAFLSDALNRKVSRAETHDLVTAAYGLLSADPEHRYGETAEDFENGLRRMSLEILKQPY</sequence>
<dbReference type="STRING" id="1610489.SAMN06295981_2426"/>
<evidence type="ECO:0000313" key="2">
    <source>
        <dbReference type="EMBL" id="SMG38538.1"/>
    </source>
</evidence>
<reference evidence="1 4" key="3">
    <citation type="journal article" date="2020" name="Biotechnol. Biofuels">
        <title>New insights from the biogas microbiome by comprehensive genome-resolved metagenomics of nearly 1600 species originating from multiple anaerobic digesters.</title>
        <authorList>
            <person name="Campanaro S."/>
            <person name="Treu L."/>
            <person name="Rodriguez-R L.M."/>
            <person name="Kovalovszki A."/>
            <person name="Ziels R.M."/>
            <person name="Maus I."/>
            <person name="Zhu X."/>
            <person name="Kougias P.G."/>
            <person name="Basile A."/>
            <person name="Luo G."/>
            <person name="Schluter A."/>
            <person name="Konstantinidis K.T."/>
            <person name="Angelidaki I."/>
        </authorList>
    </citation>
    <scope>NUCLEOTIDE SEQUENCE [LARGE SCALE GENOMIC DNA]</scope>
    <source>
        <strain evidence="1">AS23ysBPME_344</strain>
    </source>
</reference>
<dbReference type="AlphaFoldDB" id="A0A1X7KCA5"/>
<dbReference type="Proteomes" id="UP000193309">
    <property type="component" value="Unassembled WGS sequence"/>
</dbReference>
<dbReference type="EMBL" id="JAAYSN010000153">
    <property type="protein sequence ID" value="NLP39239.1"/>
    <property type="molecule type" value="Genomic_DNA"/>
</dbReference>
<evidence type="ECO:0000313" key="1">
    <source>
        <dbReference type="EMBL" id="NLP39239.1"/>
    </source>
</evidence>
<dbReference type="OrthoDB" id="2962349at2"/>
<dbReference type="EMBL" id="FXAR01000011">
    <property type="protein sequence ID" value="SMG38538.1"/>
    <property type="molecule type" value="Genomic_DNA"/>
</dbReference>
<evidence type="ECO:0000313" key="4">
    <source>
        <dbReference type="Proteomes" id="UP000568696"/>
    </source>
</evidence>
<protein>
    <submittedName>
        <fullName evidence="2">Uncharacterized protein</fullName>
    </submittedName>
</protein>
<name>A0A1X7KCA5_9CORY</name>
<accession>A0A1X7KCA5</accession>
<keyword evidence="3" id="KW-1185">Reference proteome</keyword>
<evidence type="ECO:0000313" key="3">
    <source>
        <dbReference type="Proteomes" id="UP000193309"/>
    </source>
</evidence>
<dbReference type="Proteomes" id="UP000568696">
    <property type="component" value="Unassembled WGS sequence"/>
</dbReference>
<dbReference type="RefSeq" id="WP_085550495.1">
    <property type="nucleotide sequence ID" value="NZ_FXAR01000011.1"/>
</dbReference>